<dbReference type="InterPro" id="IPR033463">
    <property type="entry name" value="sCache_3"/>
</dbReference>
<dbReference type="GO" id="GO:0005524">
    <property type="term" value="F:ATP binding"/>
    <property type="evidence" value="ECO:0007669"/>
    <property type="project" value="UniProtKB-KW"/>
</dbReference>
<dbReference type="Pfam" id="PF02518">
    <property type="entry name" value="HATPase_c"/>
    <property type="match status" value="1"/>
</dbReference>
<evidence type="ECO:0000256" key="6">
    <source>
        <dbReference type="ARBA" id="ARBA00022679"/>
    </source>
</evidence>
<evidence type="ECO:0000256" key="2">
    <source>
        <dbReference type="ARBA" id="ARBA00004651"/>
    </source>
</evidence>
<evidence type="ECO:0000313" key="17">
    <source>
        <dbReference type="EMBL" id="MFC7442795.1"/>
    </source>
</evidence>
<dbReference type="RefSeq" id="WP_379866912.1">
    <property type="nucleotide sequence ID" value="NZ_JBHTBW010000062.1"/>
</dbReference>
<keyword evidence="10 17" id="KW-0067">ATP-binding</keyword>
<protein>
    <recommendedName>
        <fullName evidence="3">histidine kinase</fullName>
        <ecNumber evidence="3">2.7.13.3</ecNumber>
    </recommendedName>
</protein>
<dbReference type="PROSITE" id="PS50109">
    <property type="entry name" value="HIS_KIN"/>
    <property type="match status" value="1"/>
</dbReference>
<dbReference type="Gene3D" id="3.30.565.10">
    <property type="entry name" value="Histidine kinase-like ATPase, C-terminal domain"/>
    <property type="match status" value="1"/>
</dbReference>
<accession>A0ABW2RNZ8</accession>
<dbReference type="EMBL" id="JBHTBW010000062">
    <property type="protein sequence ID" value="MFC7442795.1"/>
    <property type="molecule type" value="Genomic_DNA"/>
</dbReference>
<evidence type="ECO:0000256" key="5">
    <source>
        <dbReference type="ARBA" id="ARBA00022553"/>
    </source>
</evidence>
<keyword evidence="4" id="KW-1003">Cell membrane</keyword>
<dbReference type="EC" id="2.7.13.3" evidence="3"/>
<evidence type="ECO:0000256" key="3">
    <source>
        <dbReference type="ARBA" id="ARBA00012438"/>
    </source>
</evidence>
<dbReference type="Pfam" id="PF17203">
    <property type="entry name" value="sCache_3_2"/>
    <property type="match status" value="1"/>
</dbReference>
<keyword evidence="9" id="KW-0418">Kinase</keyword>
<keyword evidence="12" id="KW-0902">Two-component regulatory system</keyword>
<evidence type="ECO:0000256" key="4">
    <source>
        <dbReference type="ARBA" id="ARBA00022475"/>
    </source>
</evidence>
<evidence type="ECO:0000259" key="16">
    <source>
        <dbReference type="PROSITE" id="PS50109"/>
    </source>
</evidence>
<dbReference type="SMART" id="SM00387">
    <property type="entry name" value="HATPase_c"/>
    <property type="match status" value="1"/>
</dbReference>
<dbReference type="PANTHER" id="PTHR44936:SF9">
    <property type="entry name" value="SENSOR PROTEIN CREC"/>
    <property type="match status" value="1"/>
</dbReference>
<feature type="coiled-coil region" evidence="14">
    <location>
        <begin position="299"/>
        <end position="326"/>
    </location>
</feature>
<dbReference type="SUPFAM" id="SSF55785">
    <property type="entry name" value="PYP-like sensor domain (PAS domain)"/>
    <property type="match status" value="1"/>
</dbReference>
<keyword evidence="5" id="KW-0597">Phosphoprotein</keyword>
<dbReference type="Gene3D" id="3.30.450.20">
    <property type="entry name" value="PAS domain"/>
    <property type="match status" value="2"/>
</dbReference>
<feature type="domain" description="Histidine kinase" evidence="16">
    <location>
        <begin position="325"/>
        <end position="524"/>
    </location>
</feature>
<name>A0ABW2RNZ8_9BACL</name>
<dbReference type="InterPro" id="IPR003594">
    <property type="entry name" value="HATPase_dom"/>
</dbReference>
<feature type="transmembrane region" description="Helical" evidence="15">
    <location>
        <begin position="160"/>
        <end position="179"/>
    </location>
</feature>
<keyword evidence="8" id="KW-0547">Nucleotide-binding</keyword>
<dbReference type="Proteomes" id="UP001596500">
    <property type="component" value="Unassembled WGS sequence"/>
</dbReference>
<dbReference type="PRINTS" id="PR00344">
    <property type="entry name" value="BCTRLSENSOR"/>
</dbReference>
<keyword evidence="7 15" id="KW-0812">Transmembrane</keyword>
<dbReference type="InterPro" id="IPR039506">
    <property type="entry name" value="SPOB_a"/>
</dbReference>
<evidence type="ECO:0000256" key="14">
    <source>
        <dbReference type="SAM" id="Coils"/>
    </source>
</evidence>
<dbReference type="InterPro" id="IPR029151">
    <property type="entry name" value="Sensor-like_sf"/>
</dbReference>
<evidence type="ECO:0000256" key="9">
    <source>
        <dbReference type="ARBA" id="ARBA00022777"/>
    </source>
</evidence>
<sequence length="527" mass="58336">MVWWISILLCSVVALLGIVFYVLALEQVEAQVGKRALGIAKTVAQMKEIREAFAAEEPWRVIQPQAERIRRETGAVFIVVGNREQIRYSHPNPQMIGKKMLGGDSDRALRKGEAYVSKAVGSMGASIRGKAPIRDDTGRIIGLVSVGILLSDVERMTSDYLSQFVWLALLALGVGIVGAKRLAARLKRSILGLEPEEISQMYQERHALIESVLEGFVMINQKKEISLMNQAALHILEKERDGSWLGQPIDRVFPDLRLGHVLHTGVAELDRELVVEGKELVLNRFPIHDKGNVVGAVASFRLKSELDQLNQQLSQVKQVVEAMRAQTHEFHNTLYTLSGLIQLGSYQEALDLIGEKSCANQSHIERTLHQIPDPWLGAVLLGFYHRAAEMKINLTIDEESELTDPLPAVIPRSSLISILGNLISNALEAVEAQPPERRHVRLFFTDMGDSLLFEVEDAGHGIAEEELALIFQQGYSTKPVSHPGERGYGLATVEQLTAECGGYVTVEKGEWGGAVFTVVLPKERGRS</sequence>
<keyword evidence="6" id="KW-0808">Transferase</keyword>
<dbReference type="SUPFAM" id="SSF103190">
    <property type="entry name" value="Sensory domain-like"/>
    <property type="match status" value="1"/>
</dbReference>
<comment type="catalytic activity">
    <reaction evidence="1">
        <text>ATP + protein L-histidine = ADP + protein N-phospho-L-histidine.</text>
        <dbReference type="EC" id="2.7.13.3"/>
    </reaction>
</comment>
<keyword evidence="13 15" id="KW-0472">Membrane</keyword>
<evidence type="ECO:0000256" key="1">
    <source>
        <dbReference type="ARBA" id="ARBA00000085"/>
    </source>
</evidence>
<dbReference type="InterPro" id="IPR016120">
    <property type="entry name" value="Sig_transdc_His_kin_SpoOB"/>
</dbReference>
<dbReference type="Pfam" id="PF14689">
    <property type="entry name" value="SPOB_a"/>
    <property type="match status" value="1"/>
</dbReference>
<dbReference type="InterPro" id="IPR005467">
    <property type="entry name" value="His_kinase_dom"/>
</dbReference>
<proteinExistence type="predicted"/>
<dbReference type="SUPFAM" id="SSF55874">
    <property type="entry name" value="ATPase domain of HSP90 chaperone/DNA topoisomerase II/histidine kinase"/>
    <property type="match status" value="1"/>
</dbReference>
<keyword evidence="18" id="KW-1185">Reference proteome</keyword>
<dbReference type="InterPro" id="IPR036890">
    <property type="entry name" value="HATPase_C_sf"/>
</dbReference>
<dbReference type="PANTHER" id="PTHR44936">
    <property type="entry name" value="SENSOR PROTEIN CREC"/>
    <property type="match status" value="1"/>
</dbReference>
<keyword evidence="11 15" id="KW-1133">Transmembrane helix</keyword>
<keyword evidence="14" id="KW-0175">Coiled coil</keyword>
<dbReference type="InterPro" id="IPR004358">
    <property type="entry name" value="Sig_transdc_His_kin-like_C"/>
</dbReference>
<evidence type="ECO:0000256" key="12">
    <source>
        <dbReference type="ARBA" id="ARBA00023012"/>
    </source>
</evidence>
<organism evidence="17 18">
    <name type="scientific">Laceyella putida</name>
    <dbReference type="NCBI Taxonomy" id="110101"/>
    <lineage>
        <taxon>Bacteria</taxon>
        <taxon>Bacillati</taxon>
        <taxon>Bacillota</taxon>
        <taxon>Bacilli</taxon>
        <taxon>Bacillales</taxon>
        <taxon>Thermoactinomycetaceae</taxon>
        <taxon>Laceyella</taxon>
    </lineage>
</organism>
<dbReference type="SUPFAM" id="SSF55890">
    <property type="entry name" value="Sporulation response regulatory protein Spo0B"/>
    <property type="match status" value="1"/>
</dbReference>
<evidence type="ECO:0000313" key="18">
    <source>
        <dbReference type="Proteomes" id="UP001596500"/>
    </source>
</evidence>
<reference evidence="18" key="1">
    <citation type="journal article" date="2019" name="Int. J. Syst. Evol. Microbiol.">
        <title>The Global Catalogue of Microorganisms (GCM) 10K type strain sequencing project: providing services to taxonomists for standard genome sequencing and annotation.</title>
        <authorList>
            <consortium name="The Broad Institute Genomics Platform"/>
            <consortium name="The Broad Institute Genome Sequencing Center for Infectious Disease"/>
            <person name="Wu L."/>
            <person name="Ma J."/>
        </authorList>
    </citation>
    <scope>NUCLEOTIDE SEQUENCE [LARGE SCALE GENOMIC DNA]</scope>
    <source>
        <strain evidence="18">CGMCC 1.12942</strain>
    </source>
</reference>
<evidence type="ECO:0000256" key="8">
    <source>
        <dbReference type="ARBA" id="ARBA00022741"/>
    </source>
</evidence>
<gene>
    <name evidence="17" type="ORF">ACFQNG_17115</name>
</gene>
<evidence type="ECO:0000256" key="11">
    <source>
        <dbReference type="ARBA" id="ARBA00022989"/>
    </source>
</evidence>
<dbReference type="Gene3D" id="1.10.287.130">
    <property type="match status" value="1"/>
</dbReference>
<dbReference type="InterPro" id="IPR035965">
    <property type="entry name" value="PAS-like_dom_sf"/>
</dbReference>
<evidence type="ECO:0000256" key="7">
    <source>
        <dbReference type="ARBA" id="ARBA00022692"/>
    </source>
</evidence>
<evidence type="ECO:0000256" key="13">
    <source>
        <dbReference type="ARBA" id="ARBA00023136"/>
    </source>
</evidence>
<evidence type="ECO:0000256" key="15">
    <source>
        <dbReference type="SAM" id="Phobius"/>
    </source>
</evidence>
<evidence type="ECO:0000256" key="10">
    <source>
        <dbReference type="ARBA" id="ARBA00022840"/>
    </source>
</evidence>
<dbReference type="InterPro" id="IPR050980">
    <property type="entry name" value="2C_sensor_his_kinase"/>
</dbReference>
<comment type="subcellular location">
    <subcellularLocation>
        <location evidence="2">Cell membrane</location>
        <topology evidence="2">Multi-pass membrane protein</topology>
    </subcellularLocation>
</comment>
<comment type="caution">
    <text evidence="17">The sequence shown here is derived from an EMBL/GenBank/DDBJ whole genome shotgun (WGS) entry which is preliminary data.</text>
</comment>